<organism evidence="2 3">
    <name type="scientific">Streptomyces alkaliterrae</name>
    <dbReference type="NCBI Taxonomy" id="2213162"/>
    <lineage>
        <taxon>Bacteria</taxon>
        <taxon>Bacillati</taxon>
        <taxon>Actinomycetota</taxon>
        <taxon>Actinomycetes</taxon>
        <taxon>Kitasatosporales</taxon>
        <taxon>Streptomycetaceae</taxon>
        <taxon>Streptomyces</taxon>
    </lineage>
</organism>
<evidence type="ECO:0000313" key="3">
    <source>
        <dbReference type="Proteomes" id="UP000320857"/>
    </source>
</evidence>
<dbReference type="EMBL" id="JABJXA010000068">
    <property type="protein sequence ID" value="MBB1259838.1"/>
    <property type="molecule type" value="Genomic_DNA"/>
</dbReference>
<dbReference type="Proteomes" id="UP000517765">
    <property type="component" value="Unassembled WGS sequence"/>
</dbReference>
<dbReference type="AlphaFoldDB" id="A0A5P0YT92"/>
<evidence type="ECO:0000313" key="4">
    <source>
        <dbReference type="Proteomes" id="UP000517765"/>
    </source>
</evidence>
<reference evidence="2 3" key="1">
    <citation type="submission" date="2019-10" db="EMBL/GenBank/DDBJ databases">
        <title>Streptomyces sp. nov., a novel actinobacterium isolated from alkaline environment.</title>
        <authorList>
            <person name="Golinska P."/>
        </authorList>
    </citation>
    <scope>NUCLEOTIDE SEQUENCE [LARGE SCALE GENOMIC DNA]</scope>
    <source>
        <strain evidence="2 3">OF1</strain>
    </source>
</reference>
<dbReference type="InterPro" id="IPR016024">
    <property type="entry name" value="ARM-type_fold"/>
</dbReference>
<keyword evidence="3" id="KW-1185">Reference proteome</keyword>
<dbReference type="OrthoDB" id="9797162at2"/>
<dbReference type="Gene3D" id="1.25.40.290">
    <property type="entry name" value="ARM repeat domains"/>
    <property type="match status" value="1"/>
</dbReference>
<comment type="caution">
    <text evidence="2">The sequence shown here is derived from an EMBL/GenBank/DDBJ whole genome shotgun (WGS) entry which is preliminary data.</text>
</comment>
<reference evidence="1" key="3">
    <citation type="journal article" name="Syst. Appl. Microbiol.">
        <title>Streptomyces alkaliterrae sp. nov., isolated from an alkaline soil, and emended descriptions of Streptomyces alkaliphilus, Streptomyces calidiresistens and Streptomyces durbertensis.</title>
        <authorList>
            <person name="Swiecimska M."/>
            <person name="Golinska P."/>
            <person name="Nouioui I."/>
            <person name="Wypij M."/>
            <person name="Rai M."/>
            <person name="Sangal V."/>
            <person name="Goodfellow M."/>
        </authorList>
    </citation>
    <scope>NUCLEOTIDE SEQUENCE</scope>
    <source>
        <strain evidence="1">OF8</strain>
    </source>
</reference>
<dbReference type="Proteomes" id="UP000320857">
    <property type="component" value="Unassembled WGS sequence"/>
</dbReference>
<protein>
    <submittedName>
        <fullName evidence="2">DNA alkylation repair protein</fullName>
    </submittedName>
</protein>
<sequence length="371" mass="40263">MPLADELLPAETADALATRLVGPARPATALRACADALAGRAYGERVELLRDAVLADLPRDFPAFAAVVRAALGDPEFTGWMTMPVCQAVAVRGRESDDAFEPALALLAELTPRLTAEFAVRPFLLADQPRALAVIRRWVDHPDPHVRRLASEGTRPRLPWAVRLPALAADPTPVLPLLDALYRDDSEYVRRSVANHLNDVSGEHPALAVETAGRWLAAPAATTERVVRHGLRTLIKAGDTAALAALGHDPDVPLVVDGPRLAADTVTLGGHLEFECAVTNKHDRAATVVVDYVVHHLKANGTRNPKVFKLATRTLEPGETWRTTRRHSIRPLTTRRYHPGEHAVQLQTNGRRHPEVAFTLLPAGGPPPARD</sequence>
<dbReference type="EMBL" id="VJYK02000176">
    <property type="protein sequence ID" value="MQS03515.1"/>
    <property type="molecule type" value="Genomic_DNA"/>
</dbReference>
<accession>A0A5P0YT92</accession>
<evidence type="ECO:0000313" key="1">
    <source>
        <dbReference type="EMBL" id="MBB1259838.1"/>
    </source>
</evidence>
<proteinExistence type="predicted"/>
<name>A0A5P0YT92_9ACTN</name>
<dbReference type="SUPFAM" id="SSF48371">
    <property type="entry name" value="ARM repeat"/>
    <property type="match status" value="1"/>
</dbReference>
<reference evidence="4" key="2">
    <citation type="submission" date="2020-05" db="EMBL/GenBank/DDBJ databases">
        <title>Classification of alakaliphilic streptomycetes isolated from an alkaline soil next to Lonar Crater, India and a proposal for the recognition of Streptomyces alkaliterrae sp. nov.</title>
        <authorList>
            <person name="Golinska P."/>
        </authorList>
    </citation>
    <scope>NUCLEOTIDE SEQUENCE [LARGE SCALE GENOMIC DNA]</scope>
    <source>
        <strain evidence="4">OF8</strain>
    </source>
</reference>
<evidence type="ECO:0000313" key="2">
    <source>
        <dbReference type="EMBL" id="MQS03515.1"/>
    </source>
</evidence>
<dbReference type="RefSeq" id="WP_143649087.1">
    <property type="nucleotide sequence ID" value="NZ_JABJXA010000068.1"/>
</dbReference>
<gene>
    <name evidence="2" type="ORF">FNX44_016880</name>
    <name evidence="1" type="ORF">H3147_13485</name>
</gene>